<dbReference type="Proteomes" id="UP000034354">
    <property type="component" value="Unassembled WGS sequence"/>
</dbReference>
<sequence>MKKNNETKMLFLEQLKKTPIVQIACEKLCIGRATFYRWKEEDAEFSRKVDIAIFDGRLMVNDLAESQLIGAVRDRDMRAIMYWLKHHHTDYKTRIELEGTLNTVHELSDEQKELVRQAFVLAGITNEYEEDNNENTNQ</sequence>
<reference evidence="1 2" key="1">
    <citation type="journal article" date="2015" name="Nature">
        <title>rRNA introns, odd ribosomes, and small enigmatic genomes across a large radiation of phyla.</title>
        <authorList>
            <person name="Brown C.T."/>
            <person name="Hug L.A."/>
            <person name="Thomas B.C."/>
            <person name="Sharon I."/>
            <person name="Castelle C.J."/>
            <person name="Singh A."/>
            <person name="Wilkins M.J."/>
            <person name="Williams K.H."/>
            <person name="Banfield J.F."/>
        </authorList>
    </citation>
    <scope>NUCLEOTIDE SEQUENCE [LARGE SCALE GENOMIC DNA]</scope>
</reference>
<name>A0A0G1QK60_9BACT</name>
<organism evidence="1 2">
    <name type="scientific">Candidatus Uhrbacteria bacterium GW2011_GWE2_45_35</name>
    <dbReference type="NCBI Taxonomy" id="1618993"/>
    <lineage>
        <taxon>Bacteria</taxon>
        <taxon>Candidatus Uhriibacteriota</taxon>
    </lineage>
</organism>
<gene>
    <name evidence="1" type="ORF">UX09_C0005G0016</name>
</gene>
<evidence type="ECO:0000313" key="1">
    <source>
        <dbReference type="EMBL" id="KKU09060.1"/>
    </source>
</evidence>
<protein>
    <recommendedName>
        <fullName evidence="3">Homeodomain phBC6A51-type domain-containing protein</fullName>
    </recommendedName>
</protein>
<evidence type="ECO:0000313" key="2">
    <source>
        <dbReference type="Proteomes" id="UP000034354"/>
    </source>
</evidence>
<dbReference type="STRING" id="1618993.UX09_C0005G0016"/>
<evidence type="ECO:0008006" key="3">
    <source>
        <dbReference type="Google" id="ProtNLM"/>
    </source>
</evidence>
<dbReference type="AlphaFoldDB" id="A0A0G1QK60"/>
<dbReference type="EMBL" id="LCKW01000005">
    <property type="protein sequence ID" value="KKU09060.1"/>
    <property type="molecule type" value="Genomic_DNA"/>
</dbReference>
<accession>A0A0G1QK60</accession>
<proteinExistence type="predicted"/>
<comment type="caution">
    <text evidence="1">The sequence shown here is derived from an EMBL/GenBank/DDBJ whole genome shotgun (WGS) entry which is preliminary data.</text>
</comment>